<keyword evidence="2" id="KW-1185">Reference proteome</keyword>
<protein>
    <submittedName>
        <fullName evidence="1">Uncharacterized protein</fullName>
    </submittedName>
</protein>
<reference evidence="1 2" key="1">
    <citation type="submission" date="2014-04" db="EMBL/GenBank/DDBJ databases">
        <title>Draft genome sequence of Photobacterium halotolerans S2753: a solonamide, ngercheumicin and holomycin producer.</title>
        <authorList>
            <person name="Machado H.R."/>
            <person name="Gram L."/>
        </authorList>
    </citation>
    <scope>NUCLEOTIDE SEQUENCE [LARGE SCALE GENOMIC DNA]</scope>
    <source>
        <strain evidence="1 2">S2753</strain>
    </source>
</reference>
<dbReference type="Proteomes" id="UP000027192">
    <property type="component" value="Unassembled WGS sequence"/>
</dbReference>
<dbReference type="OrthoDB" id="5814389at2"/>
<proteinExistence type="predicted"/>
<gene>
    <name evidence="1" type="ORF">EA58_15205</name>
</gene>
<sequence length="177" mass="20438">MLCRIWLYIIFLASSTIHIAVAGPLPTSRTMLGTQVCRLDLYHLAKNQFNRIETDFQIALIADQGFNRRYVALKADISYPKGFENFSYYRTGQPVEVFTANWKKYYGSIRIADTDRSYSISHLVRLGGSNPGQAFDVLVRLIAEDHGRFELQSANRRYRFYSEDGHLDAFFHCLHAE</sequence>
<organism evidence="1 2">
    <name type="scientific">Photobacterium galatheae</name>
    <dbReference type="NCBI Taxonomy" id="1654360"/>
    <lineage>
        <taxon>Bacteria</taxon>
        <taxon>Pseudomonadati</taxon>
        <taxon>Pseudomonadota</taxon>
        <taxon>Gammaproteobacteria</taxon>
        <taxon>Vibrionales</taxon>
        <taxon>Vibrionaceae</taxon>
        <taxon>Photobacterium</taxon>
    </lineage>
</organism>
<dbReference type="EMBL" id="JMIB01000028">
    <property type="protein sequence ID" value="KDM90733.1"/>
    <property type="molecule type" value="Genomic_DNA"/>
</dbReference>
<evidence type="ECO:0000313" key="2">
    <source>
        <dbReference type="Proteomes" id="UP000027192"/>
    </source>
</evidence>
<dbReference type="RefSeq" id="WP_051642120.1">
    <property type="nucleotide sequence ID" value="NZ_JAGSGC010000007.1"/>
</dbReference>
<evidence type="ECO:0000313" key="1">
    <source>
        <dbReference type="EMBL" id="KDM90733.1"/>
    </source>
</evidence>
<accession>A0A066RTP3</accession>
<comment type="caution">
    <text evidence="1">The sequence shown here is derived from an EMBL/GenBank/DDBJ whole genome shotgun (WGS) entry which is preliminary data.</text>
</comment>
<dbReference type="AlphaFoldDB" id="A0A066RTP3"/>
<name>A0A066RTP3_9GAMM</name>